<dbReference type="EMBL" id="HG994359">
    <property type="protein sequence ID" value="CAF2093110.1"/>
    <property type="molecule type" value="Genomic_DNA"/>
</dbReference>
<evidence type="ECO:0000256" key="1">
    <source>
        <dbReference type="SAM" id="MobiDB-lite"/>
    </source>
</evidence>
<gene>
    <name evidence="3" type="ORF">DARMORV10_A05P00100.1</name>
</gene>
<name>A0A816T498_BRANA</name>
<keyword evidence="2" id="KW-1133">Transmembrane helix</keyword>
<dbReference type="PANTHER" id="PTHR35725:SF4">
    <property type="entry name" value="CLASSICAL ARABINOGALACTAN PROTEIN 26"/>
    <property type="match status" value="1"/>
</dbReference>
<evidence type="ECO:0000256" key="2">
    <source>
        <dbReference type="SAM" id="Phobius"/>
    </source>
</evidence>
<protein>
    <submittedName>
        <fullName evidence="3">(rape) hypothetical protein</fullName>
    </submittedName>
</protein>
<accession>A0A816T498</accession>
<feature type="transmembrane region" description="Helical" evidence="2">
    <location>
        <begin position="306"/>
        <end position="326"/>
    </location>
</feature>
<dbReference type="PANTHER" id="PTHR35725">
    <property type="entry name" value="CLASSICAL ARABINOGALACTAN PROTEIN 26"/>
    <property type="match status" value="1"/>
</dbReference>
<dbReference type="AlphaFoldDB" id="A0A816T498"/>
<organism evidence="3">
    <name type="scientific">Brassica napus</name>
    <name type="common">Rape</name>
    <dbReference type="NCBI Taxonomy" id="3708"/>
    <lineage>
        <taxon>Eukaryota</taxon>
        <taxon>Viridiplantae</taxon>
        <taxon>Streptophyta</taxon>
        <taxon>Embryophyta</taxon>
        <taxon>Tracheophyta</taxon>
        <taxon>Spermatophyta</taxon>
        <taxon>Magnoliopsida</taxon>
        <taxon>eudicotyledons</taxon>
        <taxon>Gunneridae</taxon>
        <taxon>Pentapetalae</taxon>
        <taxon>rosids</taxon>
        <taxon>malvids</taxon>
        <taxon>Brassicales</taxon>
        <taxon>Brassicaceae</taxon>
        <taxon>Brassiceae</taxon>
        <taxon>Brassica</taxon>
    </lineage>
</organism>
<feature type="region of interest" description="Disordered" evidence="1">
    <location>
        <begin position="232"/>
        <end position="291"/>
    </location>
</feature>
<reference evidence="3" key="1">
    <citation type="submission" date="2021-01" db="EMBL/GenBank/DDBJ databases">
        <authorList>
            <consortium name="Genoscope - CEA"/>
            <person name="William W."/>
        </authorList>
    </citation>
    <scope>NUCLEOTIDE SEQUENCE</scope>
</reference>
<sequence>MTLVEFMIRDGKLLTNAHCLQHDTPVYFFFFFFSTFLIKLKLREGEMIESSIWLRFDPRDWTLKALHNIWGKLSASLLNSIRNKLKLALTSISRDELHSRVSLLVCLFLNYFFVKFLFSNQNKTNTPTQIKTRQIHISCALPLTKGPQPNQPILSFTTSIAVYLLHPFLHLKVSQETFSETHSQKERKKSMGVSLFVGFTLLSLCLPTSTSELLQFQLSTISAAPSFLPEAPSSFSASPPEATSPDISPLFPTPGSSEMSPSPSESSAMPTIPSSLSPPNPDAVARDPLLDTSPVGSPLPASSSVALVWSPLSLLLVFPMLLLLPFSRFSS</sequence>
<keyword evidence="2" id="KW-0472">Membrane</keyword>
<dbReference type="InterPro" id="IPR039346">
    <property type="entry name" value="AGP25/26"/>
</dbReference>
<proteinExistence type="predicted"/>
<keyword evidence="2" id="KW-0812">Transmembrane</keyword>
<feature type="compositionally biased region" description="Low complexity" evidence="1">
    <location>
        <begin position="232"/>
        <end position="245"/>
    </location>
</feature>
<feature type="compositionally biased region" description="Low complexity" evidence="1">
    <location>
        <begin position="253"/>
        <end position="271"/>
    </location>
</feature>
<dbReference type="Proteomes" id="UP001295469">
    <property type="component" value="Chromosome A05"/>
</dbReference>
<evidence type="ECO:0000313" key="3">
    <source>
        <dbReference type="EMBL" id="CAF2093110.1"/>
    </source>
</evidence>